<keyword evidence="2" id="KW-1185">Reference proteome</keyword>
<evidence type="ECO:0000313" key="2">
    <source>
        <dbReference type="Proteomes" id="UP001202328"/>
    </source>
</evidence>
<sequence>MILAKRTSSCQTIILARATMSPEIWNLTQNHLRHPIAVDLVGDSIRKVAASVRLFKVEAEMGAAVIVSLIRQFANGDEKTIVFTKTKKTS</sequence>
<evidence type="ECO:0000313" key="1">
    <source>
        <dbReference type="EMBL" id="KAI3914755.1"/>
    </source>
</evidence>
<reference evidence="1" key="1">
    <citation type="submission" date="2022-04" db="EMBL/GenBank/DDBJ databases">
        <title>A functionally conserved STORR gene fusion in Papaver species that diverged 16.8 million years ago.</title>
        <authorList>
            <person name="Catania T."/>
        </authorList>
    </citation>
    <scope>NUCLEOTIDE SEQUENCE</scope>
    <source>
        <strain evidence="1">S-188037</strain>
    </source>
</reference>
<name>A0AAD4SPC1_9MAGN</name>
<protein>
    <submittedName>
        <fullName evidence="1">Uncharacterized protein</fullName>
    </submittedName>
</protein>
<organism evidence="1 2">
    <name type="scientific">Papaver atlanticum</name>
    <dbReference type="NCBI Taxonomy" id="357466"/>
    <lineage>
        <taxon>Eukaryota</taxon>
        <taxon>Viridiplantae</taxon>
        <taxon>Streptophyta</taxon>
        <taxon>Embryophyta</taxon>
        <taxon>Tracheophyta</taxon>
        <taxon>Spermatophyta</taxon>
        <taxon>Magnoliopsida</taxon>
        <taxon>Ranunculales</taxon>
        <taxon>Papaveraceae</taxon>
        <taxon>Papaveroideae</taxon>
        <taxon>Papaver</taxon>
    </lineage>
</organism>
<accession>A0AAD4SPC1</accession>
<gene>
    <name evidence="1" type="ORF">MKW98_001991</name>
</gene>
<dbReference type="EMBL" id="JAJJMB010009231">
    <property type="protein sequence ID" value="KAI3914755.1"/>
    <property type="molecule type" value="Genomic_DNA"/>
</dbReference>
<dbReference type="Proteomes" id="UP001202328">
    <property type="component" value="Unassembled WGS sequence"/>
</dbReference>
<comment type="caution">
    <text evidence="1">The sequence shown here is derived from an EMBL/GenBank/DDBJ whole genome shotgun (WGS) entry which is preliminary data.</text>
</comment>
<dbReference type="AlphaFoldDB" id="A0AAD4SPC1"/>
<proteinExistence type="predicted"/>